<protein>
    <submittedName>
        <fullName evidence="1">Uncharacterized protein</fullName>
    </submittedName>
</protein>
<sequence>MDFFQDIADRVLKEDLVFVVTSKRSTLDECPLLFGIKLFVFAGNSKSDLLKVSESLKRAPSPVLEGYTWLKLIIHDHR</sequence>
<evidence type="ECO:0000313" key="2">
    <source>
        <dbReference type="Proteomes" id="UP000237000"/>
    </source>
</evidence>
<evidence type="ECO:0000313" key="1">
    <source>
        <dbReference type="EMBL" id="PON83018.1"/>
    </source>
</evidence>
<comment type="caution">
    <text evidence="1">The sequence shown here is derived from an EMBL/GenBank/DDBJ whole genome shotgun (WGS) entry which is preliminary data.</text>
</comment>
<reference evidence="2" key="1">
    <citation type="submission" date="2016-06" db="EMBL/GenBank/DDBJ databases">
        <title>Parallel loss of symbiosis genes in relatives of nitrogen-fixing non-legume Parasponia.</title>
        <authorList>
            <person name="Van Velzen R."/>
            <person name="Holmer R."/>
            <person name="Bu F."/>
            <person name="Rutten L."/>
            <person name="Van Zeijl A."/>
            <person name="Liu W."/>
            <person name="Santuari L."/>
            <person name="Cao Q."/>
            <person name="Sharma T."/>
            <person name="Shen D."/>
            <person name="Roswanjaya Y."/>
            <person name="Wardhani T."/>
            <person name="Kalhor M.S."/>
            <person name="Jansen J."/>
            <person name="Van den Hoogen J."/>
            <person name="Gungor B."/>
            <person name="Hartog M."/>
            <person name="Hontelez J."/>
            <person name="Verver J."/>
            <person name="Yang W.-C."/>
            <person name="Schijlen E."/>
            <person name="Repin R."/>
            <person name="Schilthuizen M."/>
            <person name="Schranz E."/>
            <person name="Heidstra R."/>
            <person name="Miyata K."/>
            <person name="Fedorova E."/>
            <person name="Kohlen W."/>
            <person name="Bisseling T."/>
            <person name="Smit S."/>
            <person name="Geurts R."/>
        </authorList>
    </citation>
    <scope>NUCLEOTIDE SEQUENCE [LARGE SCALE GENOMIC DNA]</scope>
    <source>
        <strain evidence="2">cv. RG33-2</strain>
    </source>
</reference>
<accession>A0A2P5EBU0</accession>
<dbReference type="EMBL" id="JXTC01000185">
    <property type="protein sequence ID" value="PON83018.1"/>
    <property type="molecule type" value="Genomic_DNA"/>
</dbReference>
<dbReference type="STRING" id="63057.A0A2P5EBU0"/>
<dbReference type="Proteomes" id="UP000237000">
    <property type="component" value="Unassembled WGS sequence"/>
</dbReference>
<dbReference type="InParanoid" id="A0A2P5EBU0"/>
<proteinExistence type="predicted"/>
<gene>
    <name evidence="1" type="ORF">TorRG33x02_212240</name>
</gene>
<organism evidence="1 2">
    <name type="scientific">Trema orientale</name>
    <name type="common">Charcoal tree</name>
    <name type="synonym">Celtis orientalis</name>
    <dbReference type="NCBI Taxonomy" id="63057"/>
    <lineage>
        <taxon>Eukaryota</taxon>
        <taxon>Viridiplantae</taxon>
        <taxon>Streptophyta</taxon>
        <taxon>Embryophyta</taxon>
        <taxon>Tracheophyta</taxon>
        <taxon>Spermatophyta</taxon>
        <taxon>Magnoliopsida</taxon>
        <taxon>eudicotyledons</taxon>
        <taxon>Gunneridae</taxon>
        <taxon>Pentapetalae</taxon>
        <taxon>rosids</taxon>
        <taxon>fabids</taxon>
        <taxon>Rosales</taxon>
        <taxon>Cannabaceae</taxon>
        <taxon>Trema</taxon>
    </lineage>
</organism>
<dbReference type="OrthoDB" id="1723550at2759"/>
<keyword evidence="2" id="KW-1185">Reference proteome</keyword>
<name>A0A2P5EBU0_TREOI</name>
<dbReference type="AlphaFoldDB" id="A0A2P5EBU0"/>